<organism evidence="2 3">
    <name type="scientific">Lactarius akahatsu</name>
    <dbReference type="NCBI Taxonomy" id="416441"/>
    <lineage>
        <taxon>Eukaryota</taxon>
        <taxon>Fungi</taxon>
        <taxon>Dikarya</taxon>
        <taxon>Basidiomycota</taxon>
        <taxon>Agaricomycotina</taxon>
        <taxon>Agaricomycetes</taxon>
        <taxon>Russulales</taxon>
        <taxon>Russulaceae</taxon>
        <taxon>Lactarius</taxon>
    </lineage>
</organism>
<feature type="region of interest" description="Disordered" evidence="1">
    <location>
        <begin position="120"/>
        <end position="201"/>
    </location>
</feature>
<gene>
    <name evidence="2" type="ORF">EDB92DRAFT_1821948</name>
</gene>
<accession>A0AAD4Q7P8</accession>
<dbReference type="AlphaFoldDB" id="A0AAD4Q7P8"/>
<name>A0AAD4Q7P8_9AGAM</name>
<feature type="compositionally biased region" description="Low complexity" evidence="1">
    <location>
        <begin position="190"/>
        <end position="201"/>
    </location>
</feature>
<evidence type="ECO:0000313" key="3">
    <source>
        <dbReference type="Proteomes" id="UP001201163"/>
    </source>
</evidence>
<sequence>MFVLWVAGLQGPASGRGRRSMLALCGAGRGAVSGAVADPCDVRDLTRGWCCGLCGAQGDKGDGAEERGWRVRPEAGVELERLELTEKVLRGGEMNDCGARCKGKSGWREATKLGEINQTRPSSAVRGGDQGRKPVGRWRPGGEWNDAAKHEERSNRKDVVKNMESRLSGVSQSNGIRGHGVPRSAGVCKSSSEGNPSAASSHGVSLACVSGTVVVLGFDRGVAMNGGVLRGSTGLSEISLLLGERGLGVVSMDGKGDLRLHIFVNLRTNSSQSSLPNETVSGRLIKLVHLAFQSVTIGPSINPSMAWPSGSRFWVLLAFVEGSGLLGRWVSVWSGYEYRRGLGFANYGVRLRIPTGSQGCELRGRAINTDGVSGFRWSSARVLVLGHGDGSVASLGLSLGLGAFPACRQRQESQTGVAGYSGISGYSGVFLTGRGETAPPVSVVSGFSGYSGFFLASCGENAPPVSVVSGVSGYSGWDNVS</sequence>
<dbReference type="EMBL" id="JAKELL010000262">
    <property type="protein sequence ID" value="KAH8977932.1"/>
    <property type="molecule type" value="Genomic_DNA"/>
</dbReference>
<evidence type="ECO:0000256" key="1">
    <source>
        <dbReference type="SAM" id="MobiDB-lite"/>
    </source>
</evidence>
<dbReference type="Proteomes" id="UP001201163">
    <property type="component" value="Unassembled WGS sequence"/>
</dbReference>
<feature type="compositionally biased region" description="Basic and acidic residues" evidence="1">
    <location>
        <begin position="146"/>
        <end position="164"/>
    </location>
</feature>
<comment type="caution">
    <text evidence="2">The sequence shown here is derived from an EMBL/GenBank/DDBJ whole genome shotgun (WGS) entry which is preliminary data.</text>
</comment>
<reference evidence="2" key="1">
    <citation type="submission" date="2022-01" db="EMBL/GenBank/DDBJ databases">
        <title>Comparative genomics reveals a dynamic genome evolution in the ectomycorrhizal milk-cap (Lactarius) mushrooms.</title>
        <authorList>
            <consortium name="DOE Joint Genome Institute"/>
            <person name="Lebreton A."/>
            <person name="Tang N."/>
            <person name="Kuo A."/>
            <person name="LaButti K."/>
            <person name="Drula E."/>
            <person name="Barry K."/>
            <person name="Clum A."/>
            <person name="Lipzen A."/>
            <person name="Mousain D."/>
            <person name="Ng V."/>
            <person name="Wang R."/>
            <person name="Wang X."/>
            <person name="Dai Y."/>
            <person name="Henrissat B."/>
            <person name="Grigoriev I.V."/>
            <person name="Guerin-Laguette A."/>
            <person name="Yu F."/>
            <person name="Martin F.M."/>
        </authorList>
    </citation>
    <scope>NUCLEOTIDE SEQUENCE</scope>
    <source>
        <strain evidence="2">QP</strain>
    </source>
</reference>
<evidence type="ECO:0000313" key="2">
    <source>
        <dbReference type="EMBL" id="KAH8977932.1"/>
    </source>
</evidence>
<keyword evidence="3" id="KW-1185">Reference proteome</keyword>
<proteinExistence type="predicted"/>
<protein>
    <submittedName>
        <fullName evidence="2">Uncharacterized protein</fullName>
    </submittedName>
</protein>